<keyword evidence="2" id="KW-1185">Reference proteome</keyword>
<gene>
    <name evidence="1" type="ORF">M9H77_17907</name>
</gene>
<comment type="caution">
    <text evidence="1">The sequence shown here is derived from an EMBL/GenBank/DDBJ whole genome shotgun (WGS) entry which is preliminary data.</text>
</comment>
<reference evidence="2" key="1">
    <citation type="journal article" date="2023" name="Nat. Plants">
        <title>Single-cell RNA sequencing provides a high-resolution roadmap for understanding the multicellular compartmentation of specialized metabolism.</title>
        <authorList>
            <person name="Sun S."/>
            <person name="Shen X."/>
            <person name="Li Y."/>
            <person name="Li Y."/>
            <person name="Wang S."/>
            <person name="Li R."/>
            <person name="Zhang H."/>
            <person name="Shen G."/>
            <person name="Guo B."/>
            <person name="Wei J."/>
            <person name="Xu J."/>
            <person name="St-Pierre B."/>
            <person name="Chen S."/>
            <person name="Sun C."/>
        </authorList>
    </citation>
    <scope>NUCLEOTIDE SEQUENCE [LARGE SCALE GENOMIC DNA]</scope>
</reference>
<evidence type="ECO:0000313" key="2">
    <source>
        <dbReference type="Proteomes" id="UP001060085"/>
    </source>
</evidence>
<dbReference type="EMBL" id="CM044704">
    <property type="protein sequence ID" value="KAI5668054.1"/>
    <property type="molecule type" value="Genomic_DNA"/>
</dbReference>
<protein>
    <submittedName>
        <fullName evidence="1">Uncharacterized protein</fullName>
    </submittedName>
</protein>
<proteinExistence type="predicted"/>
<name>A0ACC0B5X9_CATRO</name>
<sequence length="119" mass="14125">MVRSQIRVAGTGNNVYILRMNNKSCSCEKWQTYTLPCTHALAVCRENGTRADTYVLDIYLRETYRRTYQANFHPILNENFWRDVPYNLIFYPPNMNKEQGRKQGMEFQGKMDYRNPDSP</sequence>
<organism evidence="1 2">
    <name type="scientific">Catharanthus roseus</name>
    <name type="common">Madagascar periwinkle</name>
    <name type="synonym">Vinca rosea</name>
    <dbReference type="NCBI Taxonomy" id="4058"/>
    <lineage>
        <taxon>Eukaryota</taxon>
        <taxon>Viridiplantae</taxon>
        <taxon>Streptophyta</taxon>
        <taxon>Embryophyta</taxon>
        <taxon>Tracheophyta</taxon>
        <taxon>Spermatophyta</taxon>
        <taxon>Magnoliopsida</taxon>
        <taxon>eudicotyledons</taxon>
        <taxon>Gunneridae</taxon>
        <taxon>Pentapetalae</taxon>
        <taxon>asterids</taxon>
        <taxon>lamiids</taxon>
        <taxon>Gentianales</taxon>
        <taxon>Apocynaceae</taxon>
        <taxon>Rauvolfioideae</taxon>
        <taxon>Vinceae</taxon>
        <taxon>Catharanthinae</taxon>
        <taxon>Catharanthus</taxon>
    </lineage>
</organism>
<accession>A0ACC0B5X9</accession>
<evidence type="ECO:0000313" key="1">
    <source>
        <dbReference type="EMBL" id="KAI5668054.1"/>
    </source>
</evidence>
<dbReference type="Proteomes" id="UP001060085">
    <property type="component" value="Linkage Group LG04"/>
</dbReference>